<sequence>MTRTARELSGALDAMLFGPNLDLSGDSIVMGASSMTAPVQNVVPLFSEPEPRDDGAGATPVLSDDAIEANALDAADWPGAIQLVRDFGARVRRARDLAQELTRESQSLVQRSLSQTEAAEERARVATAAIQDAIARAEKAEEAARLAEARAQRAEAQAQAAKAAEAEARLWLGRLYASLKGEFDSLTEDP</sequence>
<evidence type="ECO:0000313" key="3">
    <source>
        <dbReference type="Proteomes" id="UP000474159"/>
    </source>
</evidence>
<name>A0A6L3T1M5_9HYPH</name>
<keyword evidence="3" id="KW-1185">Reference proteome</keyword>
<proteinExistence type="predicted"/>
<dbReference type="EMBL" id="VZZK01000011">
    <property type="protein sequence ID" value="KAB1078956.1"/>
    <property type="molecule type" value="Genomic_DNA"/>
</dbReference>
<organism evidence="2 3">
    <name type="scientific">Methylobacterium soli</name>
    <dbReference type="NCBI Taxonomy" id="553447"/>
    <lineage>
        <taxon>Bacteria</taxon>
        <taxon>Pseudomonadati</taxon>
        <taxon>Pseudomonadota</taxon>
        <taxon>Alphaproteobacteria</taxon>
        <taxon>Hyphomicrobiales</taxon>
        <taxon>Methylobacteriaceae</taxon>
        <taxon>Methylobacterium</taxon>
    </lineage>
</organism>
<dbReference type="Proteomes" id="UP000474159">
    <property type="component" value="Unassembled WGS sequence"/>
</dbReference>
<dbReference type="RefSeq" id="WP_151000489.1">
    <property type="nucleotide sequence ID" value="NZ_VZZK01000011.1"/>
</dbReference>
<accession>A0A6L3T1M5</accession>
<evidence type="ECO:0000313" key="2">
    <source>
        <dbReference type="EMBL" id="KAB1078956.1"/>
    </source>
</evidence>
<reference evidence="2 3" key="1">
    <citation type="submission" date="2019-09" db="EMBL/GenBank/DDBJ databases">
        <title>YIM 48816 draft genome.</title>
        <authorList>
            <person name="Jiang L."/>
        </authorList>
    </citation>
    <scope>NUCLEOTIDE SEQUENCE [LARGE SCALE GENOMIC DNA]</scope>
    <source>
        <strain evidence="2 3">YIM 48816</strain>
    </source>
</reference>
<dbReference type="AlphaFoldDB" id="A0A6L3T1M5"/>
<keyword evidence="1" id="KW-0175">Coiled coil</keyword>
<evidence type="ECO:0000256" key="1">
    <source>
        <dbReference type="SAM" id="Coils"/>
    </source>
</evidence>
<comment type="caution">
    <text evidence="2">The sequence shown here is derived from an EMBL/GenBank/DDBJ whole genome shotgun (WGS) entry which is preliminary data.</text>
</comment>
<gene>
    <name evidence="2" type="ORF">F6X53_13225</name>
</gene>
<protein>
    <submittedName>
        <fullName evidence="2">Uncharacterized protein</fullName>
    </submittedName>
</protein>
<feature type="coiled-coil region" evidence="1">
    <location>
        <begin position="91"/>
        <end position="169"/>
    </location>
</feature>